<dbReference type="Gene3D" id="2.30.29.30">
    <property type="entry name" value="Pleckstrin-homology domain (PH domain)/Phosphotyrosine-binding domain (PTB)"/>
    <property type="match status" value="1"/>
</dbReference>
<feature type="repeat" description="RCC1" evidence="6">
    <location>
        <begin position="538"/>
        <end position="589"/>
    </location>
</feature>
<gene>
    <name evidence="10" type="ORF">CEPIT_LOCUS38209</name>
</gene>
<proteinExistence type="predicted"/>
<keyword evidence="7" id="KW-0175">Coiled coil</keyword>
<reference evidence="10" key="1">
    <citation type="submission" date="2022-07" db="EMBL/GenBank/DDBJ databases">
        <authorList>
            <person name="Macas J."/>
            <person name="Novak P."/>
            <person name="Neumann P."/>
        </authorList>
    </citation>
    <scope>NUCLEOTIDE SEQUENCE</scope>
</reference>
<keyword evidence="11" id="KW-1185">Reference proteome</keyword>
<evidence type="ECO:0000256" key="5">
    <source>
        <dbReference type="PROSITE-ProRule" id="PRU00091"/>
    </source>
</evidence>
<name>A0AAV0FX61_9ASTE</name>
<dbReference type="SUPFAM" id="SSF50729">
    <property type="entry name" value="PH domain-like"/>
    <property type="match status" value="1"/>
</dbReference>
<dbReference type="Proteomes" id="UP001152523">
    <property type="component" value="Unassembled WGS sequence"/>
</dbReference>
<dbReference type="InterPro" id="IPR013083">
    <property type="entry name" value="Znf_RING/FYVE/PHD"/>
</dbReference>
<evidence type="ECO:0000256" key="1">
    <source>
        <dbReference type="ARBA" id="ARBA00022723"/>
    </source>
</evidence>
<dbReference type="CDD" id="cd00065">
    <property type="entry name" value="FYVE_like_SF"/>
    <property type="match status" value="1"/>
</dbReference>
<sequence>MNNPQRNSLGGRNVEQAITAIKRGSYLLKYGRRGKPKFCPFRLSTDETRLIWYCGKEEKSIQLSHVSTIIHGQRTAIFQRHPRPDKEYQSFSLIHDKRSLDLICKDKDEAEIWFIALRALISPDSCEKWRSTIRRHSTSSDSSSALTQQRSQSISLTGSSNDIFTNEDPWENHLNQHAFESPHKTRLVRAISDILLYNTAACSSHRDLVSNSISSRLFKNLDDENGRSSVDTFRVSFSSAISSSSQRSFGNSDTDVLVWGEGTGDDLLGGGLYSGGSLPGASRDSLLPKTLESASVLDTQIISCGSRHAVLITKHGETYSWGDGSFGRLGHGIESDIYNPKLIDTLSGFTITSAECGEYHSCAITIDGELYTWGDGTYNFCLLGHGTGINHWTPKKVRGSLEDKHVSMISCGPWHSAVLTSMGELFTFGDGSFGALGHGDHCSTCIPKEVESLKGLRTTKVSCGYWHTAAVVESTSENLDCGSLTCRLFTWGNGDDGQLGHGDNISRLVPCVLAVLEGTNFCQVACGCSITVALTTSGQIYTMGSADHGQLGVPGSTGRLPSSVHGKIKDSFIEEIACGSFHVAALSSQSEVYTWGKGGNGQLGHGENYDRSIPTRVEALRDKCVKSVVCGKNFTAVTCLHKELSMYDYSICSGCHSSFNFRRKRHNCYNCGLAFCKTCTSKKSVKASLAPSLNKPYRVCEDCFNKLNKGLDSSPTTLPPKACGLVPYKSFSEQKEKRINHKIKGLAFELSSFDSFRWSENQHSKSNQKQNSSHGASSGSSQWDGSFVSSPTSMLDFSDKTLFHIPGSTHHSLSDSPASISSSHTPSFSKACDFPLVGNPGVVARERDTSETLTKELSILREQVETLVNRSQFLEVELETTLKRLIEAQDAAQVETEKNIAAKEVIKFLVTQLNNMAANLPGKCV</sequence>
<dbReference type="InterPro" id="IPR058923">
    <property type="entry name" value="RCC1-like_dom"/>
</dbReference>
<dbReference type="AlphaFoldDB" id="A0AAV0FX61"/>
<dbReference type="Pfam" id="PF01363">
    <property type="entry name" value="FYVE"/>
    <property type="match status" value="1"/>
</dbReference>
<dbReference type="Pfam" id="PF25390">
    <property type="entry name" value="WD40_RLD"/>
    <property type="match status" value="1"/>
</dbReference>
<feature type="repeat" description="RCC1" evidence="6">
    <location>
        <begin position="316"/>
        <end position="367"/>
    </location>
</feature>
<dbReference type="PANTHER" id="PTHR22870:SF419">
    <property type="entry name" value="GTPASE BINDING PROTEIN, PUTATIVE-RELATED"/>
    <property type="match status" value="1"/>
</dbReference>
<dbReference type="InterPro" id="IPR011993">
    <property type="entry name" value="PH-like_dom_sf"/>
</dbReference>
<keyword evidence="3 5" id="KW-0863">Zinc-finger</keyword>
<feature type="region of interest" description="Disordered" evidence="8">
    <location>
        <begin position="761"/>
        <end position="785"/>
    </location>
</feature>
<dbReference type="InterPro" id="IPR011011">
    <property type="entry name" value="Znf_FYVE_PHD"/>
</dbReference>
<dbReference type="SUPFAM" id="SSF57903">
    <property type="entry name" value="FYVE/PHD zinc finger"/>
    <property type="match status" value="1"/>
</dbReference>
<evidence type="ECO:0000256" key="7">
    <source>
        <dbReference type="SAM" id="Coils"/>
    </source>
</evidence>
<comment type="caution">
    <text evidence="10">The sequence shown here is derived from an EMBL/GenBank/DDBJ whole genome shotgun (WGS) entry which is preliminary data.</text>
</comment>
<dbReference type="EMBL" id="CAMAPF010001023">
    <property type="protein sequence ID" value="CAH9140262.1"/>
    <property type="molecule type" value="Genomic_DNA"/>
</dbReference>
<evidence type="ECO:0000256" key="4">
    <source>
        <dbReference type="ARBA" id="ARBA00022833"/>
    </source>
</evidence>
<dbReference type="InterPro" id="IPR009091">
    <property type="entry name" value="RCC1/BLIP-II"/>
</dbReference>
<evidence type="ECO:0000256" key="6">
    <source>
        <dbReference type="PROSITE-ProRule" id="PRU00235"/>
    </source>
</evidence>
<dbReference type="PANTHER" id="PTHR22870">
    <property type="entry name" value="REGULATOR OF CHROMOSOME CONDENSATION"/>
    <property type="match status" value="1"/>
</dbReference>
<feature type="repeat" description="RCC1" evidence="6">
    <location>
        <begin position="368"/>
        <end position="422"/>
    </location>
</feature>
<keyword evidence="1" id="KW-0479">Metal-binding</keyword>
<dbReference type="SUPFAM" id="SSF50985">
    <property type="entry name" value="RCC1/BLIP-II"/>
    <property type="match status" value="1"/>
</dbReference>
<dbReference type="CDD" id="cd13365">
    <property type="entry name" value="PH_PLC_plant-like"/>
    <property type="match status" value="1"/>
</dbReference>
<accession>A0AAV0FX61</accession>
<dbReference type="SMART" id="SM00233">
    <property type="entry name" value="PH"/>
    <property type="match status" value="1"/>
</dbReference>
<dbReference type="InterPro" id="IPR001849">
    <property type="entry name" value="PH_domain"/>
</dbReference>
<evidence type="ECO:0000259" key="9">
    <source>
        <dbReference type="PROSITE" id="PS50178"/>
    </source>
</evidence>
<dbReference type="PROSITE" id="PS00626">
    <property type="entry name" value="RCC1_2"/>
    <property type="match status" value="3"/>
</dbReference>
<dbReference type="Gene3D" id="2.130.10.30">
    <property type="entry name" value="Regulator of chromosome condensation 1/beta-lactamase-inhibitor protein II"/>
    <property type="match status" value="3"/>
</dbReference>
<dbReference type="InterPro" id="IPR000306">
    <property type="entry name" value="Znf_FYVE"/>
</dbReference>
<dbReference type="InterPro" id="IPR051210">
    <property type="entry name" value="Ub_ligase/GEF_domain"/>
</dbReference>
<feature type="coiled-coil region" evidence="7">
    <location>
        <begin position="843"/>
        <end position="877"/>
    </location>
</feature>
<dbReference type="InterPro" id="IPR017455">
    <property type="entry name" value="Znf_FYVE-rel"/>
</dbReference>
<dbReference type="SMART" id="SM00064">
    <property type="entry name" value="FYVE"/>
    <property type="match status" value="1"/>
</dbReference>
<dbReference type="InterPro" id="IPR000408">
    <property type="entry name" value="Reg_chr_condens"/>
</dbReference>
<evidence type="ECO:0000313" key="11">
    <source>
        <dbReference type="Proteomes" id="UP001152523"/>
    </source>
</evidence>
<evidence type="ECO:0000313" key="10">
    <source>
        <dbReference type="EMBL" id="CAH9140262.1"/>
    </source>
</evidence>
<dbReference type="PROSITE" id="PS50012">
    <property type="entry name" value="RCC1_3"/>
    <property type="match status" value="6"/>
</dbReference>
<evidence type="ECO:0000256" key="3">
    <source>
        <dbReference type="ARBA" id="ARBA00022771"/>
    </source>
</evidence>
<evidence type="ECO:0000256" key="8">
    <source>
        <dbReference type="SAM" id="MobiDB-lite"/>
    </source>
</evidence>
<organism evidence="10 11">
    <name type="scientific">Cuscuta epithymum</name>
    <dbReference type="NCBI Taxonomy" id="186058"/>
    <lineage>
        <taxon>Eukaryota</taxon>
        <taxon>Viridiplantae</taxon>
        <taxon>Streptophyta</taxon>
        <taxon>Embryophyta</taxon>
        <taxon>Tracheophyta</taxon>
        <taxon>Spermatophyta</taxon>
        <taxon>Magnoliopsida</taxon>
        <taxon>eudicotyledons</taxon>
        <taxon>Gunneridae</taxon>
        <taxon>Pentapetalae</taxon>
        <taxon>asterids</taxon>
        <taxon>lamiids</taxon>
        <taxon>Solanales</taxon>
        <taxon>Convolvulaceae</taxon>
        <taxon>Cuscuteae</taxon>
        <taxon>Cuscuta</taxon>
        <taxon>Cuscuta subgen. Cuscuta</taxon>
    </lineage>
</organism>
<keyword evidence="2" id="KW-0677">Repeat</keyword>
<feature type="repeat" description="RCC1" evidence="6">
    <location>
        <begin position="590"/>
        <end position="641"/>
    </location>
</feature>
<evidence type="ECO:0000256" key="2">
    <source>
        <dbReference type="ARBA" id="ARBA00022737"/>
    </source>
</evidence>
<feature type="compositionally biased region" description="Low complexity" evidence="8">
    <location>
        <begin position="139"/>
        <end position="151"/>
    </location>
</feature>
<protein>
    <recommendedName>
        <fullName evidence="9">FYVE-type domain-containing protein</fullName>
    </recommendedName>
</protein>
<dbReference type="PROSITE" id="PS50178">
    <property type="entry name" value="ZF_FYVE"/>
    <property type="match status" value="1"/>
</dbReference>
<feature type="repeat" description="RCC1" evidence="6">
    <location>
        <begin position="486"/>
        <end position="537"/>
    </location>
</feature>
<dbReference type="PRINTS" id="PR00633">
    <property type="entry name" value="RCCNDNSATION"/>
</dbReference>
<feature type="repeat" description="RCC1" evidence="6">
    <location>
        <begin position="423"/>
        <end position="474"/>
    </location>
</feature>
<feature type="region of interest" description="Disordered" evidence="8">
    <location>
        <begin position="139"/>
        <end position="160"/>
    </location>
</feature>
<dbReference type="Gene3D" id="3.30.40.10">
    <property type="entry name" value="Zinc/RING finger domain, C3HC4 (zinc finger)"/>
    <property type="match status" value="1"/>
</dbReference>
<dbReference type="GO" id="GO:0008270">
    <property type="term" value="F:zinc ion binding"/>
    <property type="evidence" value="ECO:0007669"/>
    <property type="project" value="UniProtKB-KW"/>
</dbReference>
<keyword evidence="4" id="KW-0862">Zinc</keyword>
<feature type="compositionally biased region" description="Low complexity" evidence="8">
    <location>
        <begin position="764"/>
        <end position="781"/>
    </location>
</feature>
<feature type="domain" description="FYVE-type" evidence="9">
    <location>
        <begin position="646"/>
        <end position="708"/>
    </location>
</feature>